<dbReference type="PANTHER" id="PTHR30143">
    <property type="entry name" value="ACID HYDRATASE"/>
    <property type="match status" value="1"/>
</dbReference>
<comment type="caution">
    <text evidence="3">The sequence shown here is derived from an EMBL/GenBank/DDBJ whole genome shotgun (WGS) entry which is preliminary data.</text>
</comment>
<feature type="domain" description="Fumarylacetoacetase-like C-terminal" evidence="2">
    <location>
        <begin position="71"/>
        <end position="205"/>
    </location>
</feature>
<dbReference type="Gene3D" id="3.90.850.10">
    <property type="entry name" value="Fumarylacetoacetase-like, C-terminal domain"/>
    <property type="match status" value="1"/>
</dbReference>
<dbReference type="Pfam" id="PF01557">
    <property type="entry name" value="FAA_hydrolase"/>
    <property type="match status" value="1"/>
</dbReference>
<dbReference type="GO" id="GO:0008684">
    <property type="term" value="F:2-oxopent-4-enoate hydratase activity"/>
    <property type="evidence" value="ECO:0007669"/>
    <property type="project" value="TreeGrafter"/>
</dbReference>
<evidence type="ECO:0000313" key="3">
    <source>
        <dbReference type="EMBL" id="OLF14544.1"/>
    </source>
</evidence>
<proteinExistence type="predicted"/>
<keyword evidence="4" id="KW-1185">Reference proteome</keyword>
<dbReference type="InterPro" id="IPR050772">
    <property type="entry name" value="Hydratase-Decarb/MhpD_sf"/>
</dbReference>
<keyword evidence="1" id="KW-0456">Lyase</keyword>
<dbReference type="RefSeq" id="WP_075131491.1">
    <property type="nucleotide sequence ID" value="NZ_MSIF01000001.1"/>
</dbReference>
<dbReference type="Proteomes" id="UP000185696">
    <property type="component" value="Unassembled WGS sequence"/>
</dbReference>
<dbReference type="OrthoDB" id="9792137at2"/>
<dbReference type="SUPFAM" id="SSF56529">
    <property type="entry name" value="FAH"/>
    <property type="match status" value="1"/>
</dbReference>
<reference evidence="3 4" key="1">
    <citation type="submission" date="2016-12" db="EMBL/GenBank/DDBJ databases">
        <title>The draft genome sequence of Actinophytocola xinjiangensis.</title>
        <authorList>
            <person name="Wang W."/>
            <person name="Yuan L."/>
        </authorList>
    </citation>
    <scope>NUCLEOTIDE SEQUENCE [LARGE SCALE GENOMIC DNA]</scope>
    <source>
        <strain evidence="3 4">CGMCC 4.4663</strain>
    </source>
</reference>
<dbReference type="GO" id="GO:0005737">
    <property type="term" value="C:cytoplasm"/>
    <property type="evidence" value="ECO:0007669"/>
    <property type="project" value="TreeGrafter"/>
</dbReference>
<dbReference type="InterPro" id="IPR011234">
    <property type="entry name" value="Fumarylacetoacetase-like_C"/>
</dbReference>
<protein>
    <recommendedName>
        <fullName evidence="2">Fumarylacetoacetase-like C-terminal domain-containing protein</fullName>
    </recommendedName>
</protein>
<sequence>METVRDTIRTARRTRTAVDAPPARLTVEQAYQVQREVFGQARVGWKLGLVSRAKQEQMGMSEPIRGHLGQSDLLRAPATVRLDRFIQPRIEPELAAVLGADVPPGTDARRAADAVEKYVLALDVLDSVWRAYRFTIADVIADNASGGAAVVAGEAVTPGPLQLFVDDEPAGAGELDPAGPHLAWLAGEVGGLRAGEVVLLGSPTAAVPARRGEVRVRGGGRDLLVTIS</sequence>
<name>A0A7Z1B0E6_9PSEU</name>
<dbReference type="AlphaFoldDB" id="A0A7Z1B0E6"/>
<dbReference type="InterPro" id="IPR036663">
    <property type="entry name" value="Fumarylacetoacetase_C_sf"/>
</dbReference>
<dbReference type="PANTHER" id="PTHR30143:SF0">
    <property type="entry name" value="2-KETO-4-PENTENOATE HYDRATASE"/>
    <property type="match status" value="1"/>
</dbReference>
<gene>
    <name evidence="3" type="ORF">BLA60_03210</name>
</gene>
<evidence type="ECO:0000256" key="1">
    <source>
        <dbReference type="ARBA" id="ARBA00023239"/>
    </source>
</evidence>
<evidence type="ECO:0000313" key="4">
    <source>
        <dbReference type="Proteomes" id="UP000185696"/>
    </source>
</evidence>
<organism evidence="3 4">
    <name type="scientific">Actinophytocola xinjiangensis</name>
    <dbReference type="NCBI Taxonomy" id="485602"/>
    <lineage>
        <taxon>Bacteria</taxon>
        <taxon>Bacillati</taxon>
        <taxon>Actinomycetota</taxon>
        <taxon>Actinomycetes</taxon>
        <taxon>Pseudonocardiales</taxon>
        <taxon>Pseudonocardiaceae</taxon>
    </lineage>
</organism>
<evidence type="ECO:0000259" key="2">
    <source>
        <dbReference type="Pfam" id="PF01557"/>
    </source>
</evidence>
<accession>A0A7Z1B0E6</accession>
<dbReference type="EMBL" id="MSIF01000001">
    <property type="protein sequence ID" value="OLF14544.1"/>
    <property type="molecule type" value="Genomic_DNA"/>
</dbReference>